<evidence type="ECO:0000313" key="8">
    <source>
        <dbReference type="Proteomes" id="UP000694388"/>
    </source>
</evidence>
<evidence type="ECO:0000256" key="2">
    <source>
        <dbReference type="ARBA" id="ARBA00022692"/>
    </source>
</evidence>
<protein>
    <submittedName>
        <fullName evidence="7">Uncharacterized protein</fullName>
    </submittedName>
</protein>
<evidence type="ECO:0000256" key="4">
    <source>
        <dbReference type="ARBA" id="ARBA00023136"/>
    </source>
</evidence>
<keyword evidence="4" id="KW-0472">Membrane</keyword>
<organism evidence="7 8">
    <name type="scientific">Eptatretus burgeri</name>
    <name type="common">Inshore hagfish</name>
    <dbReference type="NCBI Taxonomy" id="7764"/>
    <lineage>
        <taxon>Eukaryota</taxon>
        <taxon>Metazoa</taxon>
        <taxon>Chordata</taxon>
        <taxon>Craniata</taxon>
        <taxon>Vertebrata</taxon>
        <taxon>Cyclostomata</taxon>
        <taxon>Myxini</taxon>
        <taxon>Myxiniformes</taxon>
        <taxon>Myxinidae</taxon>
        <taxon>Eptatretinae</taxon>
        <taxon>Eptatretus</taxon>
    </lineage>
</organism>
<feature type="region of interest" description="Disordered" evidence="6">
    <location>
        <begin position="204"/>
        <end position="229"/>
    </location>
</feature>
<comment type="similarity">
    <text evidence="5">Belongs to the ENTREP family.</text>
</comment>
<proteinExistence type="inferred from homology"/>
<keyword evidence="3" id="KW-1133">Transmembrane helix</keyword>
<keyword evidence="2" id="KW-0812">Transmembrane</keyword>
<evidence type="ECO:0000313" key="7">
    <source>
        <dbReference type="Ensembl" id="ENSEBUP00000003086.1"/>
    </source>
</evidence>
<feature type="region of interest" description="Disordered" evidence="6">
    <location>
        <begin position="123"/>
        <end position="183"/>
    </location>
</feature>
<feature type="compositionally biased region" description="Basic and acidic residues" evidence="6">
    <location>
        <begin position="167"/>
        <end position="183"/>
    </location>
</feature>
<dbReference type="GO" id="GO:0016020">
    <property type="term" value="C:membrane"/>
    <property type="evidence" value="ECO:0007669"/>
    <property type="project" value="UniProtKB-SubCell"/>
</dbReference>
<reference evidence="7" key="1">
    <citation type="submission" date="2025-08" db="UniProtKB">
        <authorList>
            <consortium name="Ensembl"/>
        </authorList>
    </citation>
    <scope>IDENTIFICATION</scope>
</reference>
<dbReference type="Ensembl" id="ENSEBUT00000003450.1">
    <property type="protein sequence ID" value="ENSEBUP00000003086.1"/>
    <property type="gene ID" value="ENSEBUG00000002283.1"/>
</dbReference>
<name>A0A8C4PXK8_EPTBU</name>
<evidence type="ECO:0000256" key="3">
    <source>
        <dbReference type="ARBA" id="ARBA00022989"/>
    </source>
</evidence>
<dbReference type="Proteomes" id="UP000694388">
    <property type="component" value="Unplaced"/>
</dbReference>
<accession>A0A8C4PXK8</accession>
<feature type="region of interest" description="Disordered" evidence="6">
    <location>
        <begin position="1"/>
        <end position="22"/>
    </location>
</feature>
<keyword evidence="8" id="KW-1185">Reference proteome</keyword>
<dbReference type="PANTHER" id="PTHR17615">
    <property type="entry name" value="PROTEIN FAM189A"/>
    <property type="match status" value="1"/>
</dbReference>
<comment type="subcellular location">
    <subcellularLocation>
        <location evidence="1">Membrane</location>
    </subcellularLocation>
</comment>
<sequence>MSADSAASQTIQRTSEAWSTGDTGACVPLRRKHVGTKEDTSCSSKARPHSLVDFETYWDTKVLVSHFLEESRRQTFTPEVQHVISDISTVVERGQATMDEAVASATIIDQAIVIGSRLTETRHMQRSRQATACDSNLDAPNDVNTLRSPMPLNSEDGLNGGNQQELSTRDEHLRTDSKEHSGIVRAEADQRAIDLWQPVEGMVSRRRTRPRTGQDRPHSHIGICRETVL</sequence>
<evidence type="ECO:0000256" key="1">
    <source>
        <dbReference type="ARBA" id="ARBA00004370"/>
    </source>
</evidence>
<evidence type="ECO:0000256" key="6">
    <source>
        <dbReference type="SAM" id="MobiDB-lite"/>
    </source>
</evidence>
<evidence type="ECO:0000256" key="5">
    <source>
        <dbReference type="ARBA" id="ARBA00034309"/>
    </source>
</evidence>
<dbReference type="InterPro" id="IPR030431">
    <property type="entry name" value="ENTREP1-3"/>
</dbReference>
<reference evidence="7" key="2">
    <citation type="submission" date="2025-09" db="UniProtKB">
        <authorList>
            <consortium name="Ensembl"/>
        </authorList>
    </citation>
    <scope>IDENTIFICATION</scope>
</reference>
<dbReference type="AlphaFoldDB" id="A0A8C4PXK8"/>
<dbReference type="PANTHER" id="PTHR17615:SF9">
    <property type="entry name" value="PROTEIN FAM189A1"/>
    <property type="match status" value="1"/>
</dbReference>